<dbReference type="SUPFAM" id="SSF51338">
    <property type="entry name" value="Composite domain of metallo-dependent hydrolases"/>
    <property type="match status" value="1"/>
</dbReference>
<dbReference type="RefSeq" id="WP_345541989.1">
    <property type="nucleotide sequence ID" value="NZ_BAABGJ010000081.1"/>
</dbReference>
<comment type="caution">
    <text evidence="2">The sequence shown here is derived from an EMBL/GenBank/DDBJ whole genome shotgun (WGS) entry which is preliminary data.</text>
</comment>
<dbReference type="InterPro" id="IPR032466">
    <property type="entry name" value="Metal_Hydrolase"/>
</dbReference>
<evidence type="ECO:0000259" key="1">
    <source>
        <dbReference type="Pfam" id="PF07969"/>
    </source>
</evidence>
<dbReference type="Proteomes" id="UP001500975">
    <property type="component" value="Unassembled WGS sequence"/>
</dbReference>
<dbReference type="SUPFAM" id="SSF51556">
    <property type="entry name" value="Metallo-dependent hydrolases"/>
    <property type="match status" value="1"/>
</dbReference>
<reference evidence="3" key="1">
    <citation type="journal article" date="2019" name="Int. J. Syst. Evol. Microbiol.">
        <title>The Global Catalogue of Microorganisms (GCM) 10K type strain sequencing project: providing services to taxonomists for standard genome sequencing and annotation.</title>
        <authorList>
            <consortium name="The Broad Institute Genomics Platform"/>
            <consortium name="The Broad Institute Genome Sequencing Center for Infectious Disease"/>
            <person name="Wu L."/>
            <person name="Ma J."/>
        </authorList>
    </citation>
    <scope>NUCLEOTIDE SEQUENCE [LARGE SCALE GENOMIC DNA]</scope>
    <source>
        <strain evidence="3">JCM 17804</strain>
    </source>
</reference>
<dbReference type="Gene3D" id="2.30.40.10">
    <property type="entry name" value="Urease, subunit C, domain 1"/>
    <property type="match status" value="1"/>
</dbReference>
<evidence type="ECO:0000313" key="2">
    <source>
        <dbReference type="EMBL" id="GAA4359119.1"/>
    </source>
</evidence>
<sequence>MRLEALRIPPRLHGFDGGGAEVFDLQIEGAQVVAVEPSRHPARGTLLSATVDAHVHLDKNYTVREVGPAEGNLFAAIQRIAVHRAGWTADGLRARMERALAEAWQAGTRAVRTHLDWIGTDAPASLAVFEELRARWHGRVALQFASLVPLDAYADAAAGERIAQTVKRAGGVLGAFVYRNEGIVHKLGRVFDLAQAHGLSIDFHVDEGLDADATGLRSIAQLTIARGLHGRVVCGHACSLAVQEDAFARDTLALCAQARLHLVALPTTNLYLQGAWDRTPVQRGITRIREAAAAGVRPSLATDNVQDSFYPYGGYDLVETFGLGVQMAHLAPADDWLDTITLNPARALGLEWDGRIAPGCPADLVLLAARDPYELLDARGRRRTVVRAGRILAKTE</sequence>
<dbReference type="EMBL" id="BAABGJ010000081">
    <property type="protein sequence ID" value="GAA4359119.1"/>
    <property type="molecule type" value="Genomic_DNA"/>
</dbReference>
<dbReference type="InterPro" id="IPR011059">
    <property type="entry name" value="Metal-dep_hydrolase_composite"/>
</dbReference>
<dbReference type="Pfam" id="PF07969">
    <property type="entry name" value="Amidohydro_3"/>
    <property type="match status" value="1"/>
</dbReference>
<gene>
    <name evidence="2" type="ORF">GCM10023165_54840</name>
</gene>
<name>A0ABP8II97_9BURK</name>
<dbReference type="PANTHER" id="PTHR32027:SF0">
    <property type="entry name" value="CYTOSINE DEAMINASE"/>
    <property type="match status" value="1"/>
</dbReference>
<evidence type="ECO:0000313" key="3">
    <source>
        <dbReference type="Proteomes" id="UP001500975"/>
    </source>
</evidence>
<dbReference type="PANTHER" id="PTHR32027">
    <property type="entry name" value="CYTOSINE DEAMINASE"/>
    <property type="match status" value="1"/>
</dbReference>
<accession>A0ABP8II97</accession>
<proteinExistence type="predicted"/>
<keyword evidence="3" id="KW-1185">Reference proteome</keyword>
<feature type="domain" description="Amidohydrolase 3" evidence="1">
    <location>
        <begin position="86"/>
        <end position="392"/>
    </location>
</feature>
<dbReference type="InterPro" id="IPR052349">
    <property type="entry name" value="Metallo-hydrolase_Enzymes"/>
</dbReference>
<dbReference type="Gene3D" id="3.20.20.140">
    <property type="entry name" value="Metal-dependent hydrolases"/>
    <property type="match status" value="1"/>
</dbReference>
<organism evidence="2 3">
    <name type="scientific">Variovorax defluvii</name>
    <dbReference type="NCBI Taxonomy" id="913761"/>
    <lineage>
        <taxon>Bacteria</taxon>
        <taxon>Pseudomonadati</taxon>
        <taxon>Pseudomonadota</taxon>
        <taxon>Betaproteobacteria</taxon>
        <taxon>Burkholderiales</taxon>
        <taxon>Comamonadaceae</taxon>
        <taxon>Variovorax</taxon>
    </lineage>
</organism>
<dbReference type="InterPro" id="IPR013108">
    <property type="entry name" value="Amidohydro_3"/>
</dbReference>
<protein>
    <submittedName>
        <fullName evidence="2">Cytosine deaminase</fullName>
    </submittedName>
</protein>